<dbReference type="InterPro" id="IPR050836">
    <property type="entry name" value="SDS22/Internalin_LRR"/>
</dbReference>
<keyword evidence="7" id="KW-1185">Reference proteome</keyword>
<dbReference type="PANTHER" id="PTHR46652">
    <property type="entry name" value="LEUCINE-RICH REPEAT AND IQ DOMAIN-CONTAINING PROTEIN 1-RELATED"/>
    <property type="match status" value="1"/>
</dbReference>
<gene>
    <name evidence="6" type="ORF">GS03_00387</name>
</gene>
<evidence type="ECO:0000259" key="5">
    <source>
        <dbReference type="Pfam" id="PF24595"/>
    </source>
</evidence>
<evidence type="ECO:0000256" key="1">
    <source>
        <dbReference type="ARBA" id="ARBA00022614"/>
    </source>
</evidence>
<evidence type="ECO:0000256" key="3">
    <source>
        <dbReference type="ARBA" id="ARBA00022737"/>
    </source>
</evidence>
<keyword evidence="3" id="KW-0677">Repeat</keyword>
<keyword evidence="1" id="KW-0433">Leucine-rich repeat</keyword>
<dbReference type="Proteomes" id="UP000296862">
    <property type="component" value="Chromosome"/>
</dbReference>
<dbReference type="InterPro" id="IPR032675">
    <property type="entry name" value="LRR_dom_sf"/>
</dbReference>
<dbReference type="AlphaFoldDB" id="A0A4V1CBR5"/>
<evidence type="ECO:0000256" key="2">
    <source>
        <dbReference type="ARBA" id="ARBA00022729"/>
    </source>
</evidence>
<evidence type="ECO:0000313" key="6">
    <source>
        <dbReference type="EMBL" id="QBZ96904.1"/>
    </source>
</evidence>
<dbReference type="Pfam" id="PF18962">
    <property type="entry name" value="Por_Secre_tail"/>
    <property type="match status" value="1"/>
</dbReference>
<evidence type="ECO:0000259" key="4">
    <source>
        <dbReference type="Pfam" id="PF18962"/>
    </source>
</evidence>
<dbReference type="SUPFAM" id="SSF52058">
    <property type="entry name" value="L domain-like"/>
    <property type="match status" value="1"/>
</dbReference>
<feature type="domain" description="Secretion system C-terminal sorting" evidence="4">
    <location>
        <begin position="694"/>
        <end position="760"/>
    </location>
</feature>
<sequence>MKKLYSLLILVFTVVVGNAQIVTIPDANFKAKLIDLGVDSNNDGNIQTLEAEAISNLNLFNSNISDLTGISSFINLQTLNCIQNQLITLEISNMYSLQSLSCGSNSIVSLNLTGLPSLTFFSCTDNTSLTSLTINSMLNLQTVNAYNCSLTSVSIINVPNLNDVYLYNNQLSSININSPSLIILSLNNNNFTNFTSTNLPNLKTLHITNNPLVSFDIINKAIFNNFACDNTYLTALDFYEFPQLGSLRCENISSLTSINIKNGRNETTFQFSNCPNLEYICADNGQITSITNRIALYGYTNCHVNAYCSFVPGGTFYTIQGNNRFDSNNNGCDADDINYPNLRLSFTSGSIFSALIPDTSGAYHYDVQAGTQTFTPVLENPTYFTVSPISANVTFPTSASPFTQNFCVSANGTHNDLEITLFPIGPARPGADAKYKIIYKNKGTTTQSGVVSLDYYDPIEDLVISSPNFDSQSTNTLNWNFSNLLPFERREILVIFNLNSPTDTPPVNAGNGIGYTATITGATDETPNDNTSFLDQTVVNSLDPNDKTCIEGAWLPYYEVGKYLHYIIRFENSGTANAENIVVKDIIDTSKLDIGTLIPLSGSHRFETKISSTNKVEFIFQNINLPFDDANNDGYIAFKIKSLPAVVSGDLIINSANIYFDYNAPITTNTNTINIYNPLSTPDFEFSSVYTLAPIPAKNYLTLTTKQKVVITSVNIYNTLGQLVQVITNPTETFDISNLKTGSYFIKIISDKGIVSSKFIKE</sequence>
<evidence type="ECO:0000313" key="7">
    <source>
        <dbReference type="Proteomes" id="UP000296862"/>
    </source>
</evidence>
<dbReference type="RefSeq" id="WP_136150889.1">
    <property type="nucleotide sequence ID" value="NZ_CP038810.1"/>
</dbReference>
<feature type="domain" description="DUF7619" evidence="5">
    <location>
        <begin position="543"/>
        <end position="672"/>
    </location>
</feature>
<dbReference type="Pfam" id="PF24595">
    <property type="entry name" value="DUF7619"/>
    <property type="match status" value="1"/>
</dbReference>
<organism evidence="6 7">
    <name type="scientific">Flavobacterium sangjuense</name>
    <dbReference type="NCBI Taxonomy" id="2518177"/>
    <lineage>
        <taxon>Bacteria</taxon>
        <taxon>Pseudomonadati</taxon>
        <taxon>Bacteroidota</taxon>
        <taxon>Flavobacteriia</taxon>
        <taxon>Flavobacteriales</taxon>
        <taxon>Flavobacteriaceae</taxon>
        <taxon>Flavobacterium</taxon>
    </lineage>
</organism>
<dbReference type="KEGG" id="fsn:GS03_00387"/>
<dbReference type="OrthoDB" id="1110367at2"/>
<dbReference type="InterPro" id="IPR026444">
    <property type="entry name" value="Secre_tail"/>
</dbReference>
<dbReference type="Gene3D" id="3.80.10.10">
    <property type="entry name" value="Ribonuclease Inhibitor"/>
    <property type="match status" value="1"/>
</dbReference>
<name>A0A4V1CBR5_9FLAO</name>
<accession>A0A4V1CBR5</accession>
<reference evidence="6 7" key="1">
    <citation type="submission" date="2019-04" db="EMBL/GenBank/DDBJ databases">
        <title>Flavobacterium sp. GS03.</title>
        <authorList>
            <person name="Kim H."/>
        </authorList>
    </citation>
    <scope>NUCLEOTIDE SEQUENCE [LARGE SCALE GENOMIC DNA]</scope>
    <source>
        <strain evidence="6 7">GS03</strain>
    </source>
</reference>
<dbReference type="InterPro" id="IPR055353">
    <property type="entry name" value="DUF7619"/>
</dbReference>
<dbReference type="EMBL" id="CP038810">
    <property type="protein sequence ID" value="QBZ96904.1"/>
    <property type="molecule type" value="Genomic_DNA"/>
</dbReference>
<dbReference type="NCBIfam" id="TIGR04183">
    <property type="entry name" value="Por_Secre_tail"/>
    <property type="match status" value="1"/>
</dbReference>
<protein>
    <submittedName>
        <fullName evidence="6">Uncharacterized protein</fullName>
    </submittedName>
</protein>
<keyword evidence="2" id="KW-0732">Signal</keyword>
<dbReference type="PANTHER" id="PTHR46652:SF8">
    <property type="entry name" value="LEUCINE RICH REPEAT CONTAINING 23"/>
    <property type="match status" value="1"/>
</dbReference>
<proteinExistence type="predicted"/>